<accession>D8RFX9</accession>
<dbReference type="Pfam" id="PF00133">
    <property type="entry name" value="tRNA-synt_1"/>
    <property type="match status" value="2"/>
</dbReference>
<dbReference type="Gene3D" id="3.40.50.620">
    <property type="entry name" value="HUPs"/>
    <property type="match status" value="2"/>
</dbReference>
<dbReference type="EC" id="6.1.1.4" evidence="2"/>
<dbReference type="SUPFAM" id="SSF47323">
    <property type="entry name" value="Anticodon-binding domain of a subclass of class I aminoacyl-tRNA synthetases"/>
    <property type="match status" value="1"/>
</dbReference>
<dbReference type="STRING" id="88036.D8RFX9"/>
<dbReference type="GO" id="GO:0004823">
    <property type="term" value="F:leucine-tRNA ligase activity"/>
    <property type="evidence" value="ECO:0000318"/>
    <property type="project" value="GO_Central"/>
</dbReference>
<keyword evidence="6 10" id="KW-0648">Protein biosynthesis</keyword>
<dbReference type="GO" id="GO:0048608">
    <property type="term" value="P:reproductive structure development"/>
    <property type="evidence" value="ECO:0007669"/>
    <property type="project" value="UniProtKB-ARBA"/>
</dbReference>
<evidence type="ECO:0000256" key="9">
    <source>
        <dbReference type="ARBA" id="ARBA00047469"/>
    </source>
</evidence>
<evidence type="ECO:0000256" key="1">
    <source>
        <dbReference type="ARBA" id="ARBA00005594"/>
    </source>
</evidence>
<sequence length="1108" mass="124196">MASDGAEKKMSTERRDKLLGIETIIQKRWEDAKVFEVDASDEPPKPGEKYFGNFPYPYMNGALHLGHAFSLSKLEFSAAFQRLCGTKVLLPMGFHCTGMPIKACADKLVRESEEFGCPPVFPTEVTDDAPAEAPAPVANKEEATQEVPVEVKFKAKKSKAVAKSGASKYQWTIMRSLGLEDDEIAKFRDPLYWLEYFPPIAKNDLKFFGLSCDWRRSFITTEANPYYDSFVRWQFEHLREKKKVGKDLRYAIYSPLDRQPCADHDRASGEGVGPQEYVLIKMEVQPPFTGKLKALEGKKVFLAAATLRPETMYGQTNAWVLADGDYGAYEVSETEVFVVTARAALNMAYQNLSRVPQQPTCLVELKGQDLIGLAVVSPLAKNPVVYVLPMLNIKTDKGTGVVTSVPSDSPDDYMALSDLKSKPGLRAKFNVRDEWVLPFEVIPIINIPEFGDKSAEAVCISMKIKSQNNRDDLEAAKKMTYLKGFTDGKMLVGDYAGMKVQEAKPLIKKLLVESGQAIIYSEPEKKVISRSGDECVVALTDQWYLQYGEEEWKSQAEKCLTQMELYSDETRRLFEHALGWLNQWACSRSFGLGTKFPWDQDFLIESLSDSTIYMAYYTVAHILQEGDLYGKGDHALKPEQMTRKVWDFVFGMGPLPESEIPVETLQRMKKEFDYWYPFDLRVSGKDLIQNHLTFSIYNHTAMFPEERWPRSFRCNGFLLLNGEKMAKSTGNFLTIRDAVNDFSADATRFGLADAGDSVDDANFVKLTANSAILRLTKEMAWMSDELMAAEKDLRKGLPTTFADRVFENEINIAINQTEKNYKALMFREALKSGFYDLQIARDEYRLACSSSGMNRDLIFRFADVQTRLLTPICPHYAEYVRSEIFHQEGFAVTAGWPTSGTPDLTLQRANKFFQSILADFRKALQKHLAGSKKAKKGQAAAPPAAPAPLAGLIYVAEKYEGWKEESLKILQSCYDSGSRTFTPDAEILARLRESSVGQSGDFKQIQKKCMPFVKFKKDETLSVGPQALELRLPFDERWVFEENLELIKAQLGLESVMVVPVSSSSSGEIAAAAAAQAASPGNPVIVFVTVPEMVAALASNGVAQVTFS</sequence>
<evidence type="ECO:0000256" key="6">
    <source>
        <dbReference type="ARBA" id="ARBA00022917"/>
    </source>
</evidence>
<dbReference type="Pfam" id="PF08264">
    <property type="entry name" value="Anticodon_1"/>
    <property type="match status" value="1"/>
</dbReference>
<dbReference type="EMBL" id="GL377578">
    <property type="protein sequence ID" value="EFJ29203.1"/>
    <property type="molecule type" value="Genomic_DNA"/>
</dbReference>
<feature type="domain" description="Leucine--tRNA ligase RagD-binding" evidence="13">
    <location>
        <begin position="955"/>
        <end position="1032"/>
    </location>
</feature>
<evidence type="ECO:0000256" key="4">
    <source>
        <dbReference type="ARBA" id="ARBA00022741"/>
    </source>
</evidence>
<dbReference type="HOGENOM" id="CLU_004174_1_1_1"/>
<feature type="domain" description="Aminoacyl-tRNA synthetase class Ia" evidence="11">
    <location>
        <begin position="193"/>
        <end position="762"/>
    </location>
</feature>
<evidence type="ECO:0000313" key="15">
    <source>
        <dbReference type="Proteomes" id="UP000001514"/>
    </source>
</evidence>
<dbReference type="Proteomes" id="UP000001514">
    <property type="component" value="Unassembled WGS sequence"/>
</dbReference>
<dbReference type="InterPro" id="IPR014729">
    <property type="entry name" value="Rossmann-like_a/b/a_fold"/>
</dbReference>
<evidence type="ECO:0000259" key="13">
    <source>
        <dbReference type="Pfam" id="PF24810"/>
    </source>
</evidence>
<dbReference type="Gramene" id="EFJ29203">
    <property type="protein sequence ID" value="EFJ29203"/>
    <property type="gene ID" value="SELMODRAFT_410808"/>
</dbReference>
<evidence type="ECO:0000256" key="5">
    <source>
        <dbReference type="ARBA" id="ARBA00022840"/>
    </source>
</evidence>
<dbReference type="InterPro" id="IPR013155">
    <property type="entry name" value="M/V/L/I-tRNA-synth_anticd-bd"/>
</dbReference>
<proteinExistence type="inferred from homology"/>
<dbReference type="OMA" id="KPTCLME"/>
<dbReference type="FunCoup" id="D8RFX9">
    <property type="interactions" value="5051"/>
</dbReference>
<protein>
    <recommendedName>
        <fullName evidence="2">leucine--tRNA ligase</fullName>
        <ecNumber evidence="2">6.1.1.4</ecNumber>
    </recommendedName>
    <alternativeName>
        <fullName evidence="8">Leucyl-tRNA synthetase</fullName>
    </alternativeName>
</protein>
<evidence type="ECO:0000259" key="12">
    <source>
        <dbReference type="Pfam" id="PF08264"/>
    </source>
</evidence>
<keyword evidence="5 10" id="KW-0067">ATP-binding</keyword>
<organism evidence="15">
    <name type="scientific">Selaginella moellendorffii</name>
    <name type="common">Spikemoss</name>
    <dbReference type="NCBI Taxonomy" id="88036"/>
    <lineage>
        <taxon>Eukaryota</taxon>
        <taxon>Viridiplantae</taxon>
        <taxon>Streptophyta</taxon>
        <taxon>Embryophyta</taxon>
        <taxon>Tracheophyta</taxon>
        <taxon>Lycopodiopsida</taxon>
        <taxon>Selaginellales</taxon>
        <taxon>Selaginellaceae</taxon>
        <taxon>Selaginella</taxon>
    </lineage>
</organism>
<dbReference type="InterPro" id="IPR055416">
    <property type="entry name" value="RBD_LARS1"/>
</dbReference>
<evidence type="ECO:0000256" key="2">
    <source>
        <dbReference type="ARBA" id="ARBA00013164"/>
    </source>
</evidence>
<reference evidence="14 15" key="1">
    <citation type="journal article" date="2011" name="Science">
        <title>The Selaginella genome identifies genetic changes associated with the evolution of vascular plants.</title>
        <authorList>
            <person name="Banks J.A."/>
            <person name="Nishiyama T."/>
            <person name="Hasebe M."/>
            <person name="Bowman J.L."/>
            <person name="Gribskov M."/>
            <person name="dePamphilis C."/>
            <person name="Albert V.A."/>
            <person name="Aono N."/>
            <person name="Aoyama T."/>
            <person name="Ambrose B.A."/>
            <person name="Ashton N.W."/>
            <person name="Axtell M.J."/>
            <person name="Barker E."/>
            <person name="Barker M.S."/>
            <person name="Bennetzen J.L."/>
            <person name="Bonawitz N.D."/>
            <person name="Chapple C."/>
            <person name="Cheng C."/>
            <person name="Correa L.G."/>
            <person name="Dacre M."/>
            <person name="DeBarry J."/>
            <person name="Dreyer I."/>
            <person name="Elias M."/>
            <person name="Engstrom E.M."/>
            <person name="Estelle M."/>
            <person name="Feng L."/>
            <person name="Finet C."/>
            <person name="Floyd S.K."/>
            <person name="Frommer W.B."/>
            <person name="Fujita T."/>
            <person name="Gramzow L."/>
            <person name="Gutensohn M."/>
            <person name="Harholt J."/>
            <person name="Hattori M."/>
            <person name="Heyl A."/>
            <person name="Hirai T."/>
            <person name="Hiwatashi Y."/>
            <person name="Ishikawa M."/>
            <person name="Iwata M."/>
            <person name="Karol K.G."/>
            <person name="Koehler B."/>
            <person name="Kolukisaoglu U."/>
            <person name="Kubo M."/>
            <person name="Kurata T."/>
            <person name="Lalonde S."/>
            <person name="Li K."/>
            <person name="Li Y."/>
            <person name="Litt A."/>
            <person name="Lyons E."/>
            <person name="Manning G."/>
            <person name="Maruyama T."/>
            <person name="Michael T.P."/>
            <person name="Mikami K."/>
            <person name="Miyazaki S."/>
            <person name="Morinaga S."/>
            <person name="Murata T."/>
            <person name="Mueller-Roeber B."/>
            <person name="Nelson D.R."/>
            <person name="Obara M."/>
            <person name="Oguri Y."/>
            <person name="Olmstead R.G."/>
            <person name="Onodera N."/>
            <person name="Petersen B.L."/>
            <person name="Pils B."/>
            <person name="Prigge M."/>
            <person name="Rensing S.A."/>
            <person name="Riano-Pachon D.M."/>
            <person name="Roberts A.W."/>
            <person name="Sato Y."/>
            <person name="Scheller H.V."/>
            <person name="Schulz B."/>
            <person name="Schulz C."/>
            <person name="Shakirov E.V."/>
            <person name="Shibagaki N."/>
            <person name="Shinohara N."/>
            <person name="Shippen D.E."/>
            <person name="Soerensen I."/>
            <person name="Sotooka R."/>
            <person name="Sugimoto N."/>
            <person name="Sugita M."/>
            <person name="Sumikawa N."/>
            <person name="Tanurdzic M."/>
            <person name="Theissen G."/>
            <person name="Ulvskov P."/>
            <person name="Wakazuki S."/>
            <person name="Weng J.K."/>
            <person name="Willats W.W."/>
            <person name="Wipf D."/>
            <person name="Wolf P.G."/>
            <person name="Yang L."/>
            <person name="Zimmer A.D."/>
            <person name="Zhu Q."/>
            <person name="Mitros T."/>
            <person name="Hellsten U."/>
            <person name="Loque D."/>
            <person name="Otillar R."/>
            <person name="Salamov A."/>
            <person name="Schmutz J."/>
            <person name="Shapiro H."/>
            <person name="Lindquist E."/>
            <person name="Lucas S."/>
            <person name="Rokhsar D."/>
            <person name="Grigoriev I.V."/>
        </authorList>
    </citation>
    <scope>NUCLEOTIDE SEQUENCE [LARGE SCALE GENOMIC DNA]</scope>
</reference>
<dbReference type="FunFam" id="3.90.740.10:FF:000001">
    <property type="entry name" value="Leucine--tRNA ligase, cytoplasmic"/>
    <property type="match status" value="1"/>
</dbReference>
<evidence type="ECO:0000313" key="14">
    <source>
        <dbReference type="EMBL" id="EFJ29203.1"/>
    </source>
</evidence>
<dbReference type="PROSITE" id="PS00178">
    <property type="entry name" value="AA_TRNA_LIGASE_I"/>
    <property type="match status" value="1"/>
</dbReference>
<dbReference type="PANTHER" id="PTHR45794:SF1">
    <property type="entry name" value="LEUCINE--TRNA LIGASE, CYTOPLASMIC"/>
    <property type="match status" value="1"/>
</dbReference>
<dbReference type="GO" id="GO:0005524">
    <property type="term" value="F:ATP binding"/>
    <property type="evidence" value="ECO:0007669"/>
    <property type="project" value="UniProtKB-KW"/>
</dbReference>
<keyword evidence="7 10" id="KW-0030">Aminoacyl-tRNA synthetase</keyword>
<dbReference type="InterPro" id="IPR002300">
    <property type="entry name" value="aa-tRNA-synth_Ia"/>
</dbReference>
<dbReference type="OrthoDB" id="2016852at2759"/>
<dbReference type="SUPFAM" id="SSF50677">
    <property type="entry name" value="ValRS/IleRS/LeuRS editing domain"/>
    <property type="match status" value="1"/>
</dbReference>
<evidence type="ECO:0000256" key="7">
    <source>
        <dbReference type="ARBA" id="ARBA00023146"/>
    </source>
</evidence>
<dbReference type="InterPro" id="IPR004493">
    <property type="entry name" value="Leu-tRNA-synth_Ia_arc/euk"/>
</dbReference>
<dbReference type="CDD" id="cd07959">
    <property type="entry name" value="Anticodon_Ia_Leu_AEc"/>
    <property type="match status" value="1"/>
</dbReference>
<dbReference type="AlphaFoldDB" id="D8RFX9"/>
<feature type="domain" description="Aminoacyl-tRNA synthetase class Ia" evidence="11">
    <location>
        <begin position="25"/>
        <end position="111"/>
    </location>
</feature>
<comment type="similarity">
    <text evidence="1 10">Belongs to the class-I aminoacyl-tRNA synthetase family.</text>
</comment>
<keyword evidence="15" id="KW-1185">Reference proteome</keyword>
<comment type="catalytic activity">
    <reaction evidence="9">
        <text>tRNA(Leu) + L-leucine + ATP = L-leucyl-tRNA(Leu) + AMP + diphosphate</text>
        <dbReference type="Rhea" id="RHEA:11688"/>
        <dbReference type="Rhea" id="RHEA-COMP:9613"/>
        <dbReference type="Rhea" id="RHEA-COMP:9622"/>
        <dbReference type="ChEBI" id="CHEBI:30616"/>
        <dbReference type="ChEBI" id="CHEBI:33019"/>
        <dbReference type="ChEBI" id="CHEBI:57427"/>
        <dbReference type="ChEBI" id="CHEBI:78442"/>
        <dbReference type="ChEBI" id="CHEBI:78494"/>
        <dbReference type="ChEBI" id="CHEBI:456215"/>
        <dbReference type="EC" id="6.1.1.4"/>
    </reaction>
</comment>
<evidence type="ECO:0000259" key="11">
    <source>
        <dbReference type="Pfam" id="PF00133"/>
    </source>
</evidence>
<feature type="domain" description="Methionyl/Valyl/Leucyl/Isoleucyl-tRNA synthetase anticodon-binding" evidence="12">
    <location>
        <begin position="803"/>
        <end position="925"/>
    </location>
</feature>
<dbReference type="InParanoid" id="D8RFX9"/>
<dbReference type="Pfam" id="PF24810">
    <property type="entry name" value="RBD_LARS1"/>
    <property type="match status" value="1"/>
</dbReference>
<dbReference type="SUPFAM" id="SSF52374">
    <property type="entry name" value="Nucleotidylyl transferase"/>
    <property type="match status" value="1"/>
</dbReference>
<dbReference type="FunFam" id="1.10.730.10:FF:000020">
    <property type="entry name" value="Leucine--tRNA ligase cytoplasmic"/>
    <property type="match status" value="1"/>
</dbReference>
<keyword evidence="4 10" id="KW-0547">Nucleotide-binding</keyword>
<dbReference type="InterPro" id="IPR009080">
    <property type="entry name" value="tRNAsynth_Ia_anticodon-bd"/>
</dbReference>
<dbReference type="PANTHER" id="PTHR45794">
    <property type="entry name" value="LEUCYL-TRNA SYNTHETASE"/>
    <property type="match status" value="1"/>
</dbReference>
<dbReference type="GO" id="GO:0002161">
    <property type="term" value="F:aminoacyl-tRNA deacylase activity"/>
    <property type="evidence" value="ECO:0007669"/>
    <property type="project" value="InterPro"/>
</dbReference>
<evidence type="ECO:0000256" key="10">
    <source>
        <dbReference type="RuleBase" id="RU363035"/>
    </source>
</evidence>
<keyword evidence="3 10" id="KW-0436">Ligase</keyword>
<dbReference type="InterPro" id="IPR009008">
    <property type="entry name" value="Val/Leu/Ile-tRNA-synth_edit"/>
</dbReference>
<gene>
    <name evidence="14" type="ORF">SELMODRAFT_410808</name>
</gene>
<dbReference type="KEGG" id="smo:SELMODRAFT_410808"/>
<evidence type="ECO:0000256" key="3">
    <source>
        <dbReference type="ARBA" id="ARBA00022598"/>
    </source>
</evidence>
<evidence type="ECO:0000256" key="8">
    <source>
        <dbReference type="ARBA" id="ARBA00030520"/>
    </source>
</evidence>
<dbReference type="GO" id="GO:0009791">
    <property type="term" value="P:post-embryonic development"/>
    <property type="evidence" value="ECO:0007669"/>
    <property type="project" value="UniProtKB-ARBA"/>
</dbReference>
<dbReference type="InterPro" id="IPR001412">
    <property type="entry name" value="aa-tRNA-synth_I_CS"/>
</dbReference>
<dbReference type="NCBIfam" id="TIGR00395">
    <property type="entry name" value="leuS_arch"/>
    <property type="match status" value="1"/>
</dbReference>
<dbReference type="GO" id="GO:0006429">
    <property type="term" value="P:leucyl-tRNA aminoacylation"/>
    <property type="evidence" value="ECO:0000318"/>
    <property type="project" value="GO_Central"/>
</dbReference>
<name>D8RFX9_SELML</name>
<dbReference type="eggNOG" id="KOG0437">
    <property type="taxonomic scope" value="Eukaryota"/>
</dbReference>
<dbReference type="Gene3D" id="3.90.740.10">
    <property type="entry name" value="Valyl/Leucyl/Isoleucyl-tRNA synthetase, editing domain"/>
    <property type="match status" value="1"/>
</dbReference>